<dbReference type="Proteomes" id="UP000639338">
    <property type="component" value="Unassembled WGS sequence"/>
</dbReference>
<feature type="transmembrane region" description="Helical" evidence="7">
    <location>
        <begin position="180"/>
        <end position="203"/>
    </location>
</feature>
<dbReference type="PROSITE" id="PS50259">
    <property type="entry name" value="G_PROTEIN_RECEP_F3_4"/>
    <property type="match status" value="1"/>
</dbReference>
<evidence type="ECO:0000313" key="9">
    <source>
        <dbReference type="EMBL" id="KAF7988771.1"/>
    </source>
</evidence>
<dbReference type="InterPro" id="IPR017978">
    <property type="entry name" value="GPCR_3_C"/>
</dbReference>
<feature type="transmembrane region" description="Helical" evidence="7">
    <location>
        <begin position="248"/>
        <end position="267"/>
    </location>
</feature>
<proteinExistence type="predicted"/>
<dbReference type="CDD" id="cd13953">
    <property type="entry name" value="7tm_classC_mGluR-like"/>
    <property type="match status" value="1"/>
</dbReference>
<dbReference type="PANTHER" id="PTHR24060">
    <property type="entry name" value="METABOTROPIC GLUTAMATE RECEPTOR"/>
    <property type="match status" value="1"/>
</dbReference>
<evidence type="ECO:0000256" key="2">
    <source>
        <dbReference type="ARBA" id="ARBA00022692"/>
    </source>
</evidence>
<dbReference type="AlphaFoldDB" id="A0A834XPZ1"/>
<dbReference type="GO" id="GO:0016020">
    <property type="term" value="C:membrane"/>
    <property type="evidence" value="ECO:0007669"/>
    <property type="project" value="UniProtKB-SubCell"/>
</dbReference>
<evidence type="ECO:0000256" key="6">
    <source>
        <dbReference type="SAM" id="MobiDB-lite"/>
    </source>
</evidence>
<dbReference type="Pfam" id="PF00003">
    <property type="entry name" value="7tm_3"/>
    <property type="match status" value="1"/>
</dbReference>
<dbReference type="EMBL" id="JACMRX010000005">
    <property type="protein sequence ID" value="KAF7988771.1"/>
    <property type="molecule type" value="Genomic_DNA"/>
</dbReference>
<feature type="region of interest" description="Disordered" evidence="6">
    <location>
        <begin position="416"/>
        <end position="436"/>
    </location>
</feature>
<feature type="transmembrane region" description="Helical" evidence="7">
    <location>
        <begin position="309"/>
        <end position="326"/>
    </location>
</feature>
<evidence type="ECO:0000259" key="8">
    <source>
        <dbReference type="PROSITE" id="PS50259"/>
    </source>
</evidence>
<evidence type="ECO:0000256" key="7">
    <source>
        <dbReference type="SAM" id="Phobius"/>
    </source>
</evidence>
<protein>
    <recommendedName>
        <fullName evidence="8">G-protein coupled receptors family 3 profile domain-containing protein</fullName>
    </recommendedName>
</protein>
<feature type="domain" description="G-protein coupled receptors family 3 profile" evidence="8">
    <location>
        <begin position="247"/>
        <end position="388"/>
    </location>
</feature>
<evidence type="ECO:0000256" key="5">
    <source>
        <dbReference type="ARBA" id="ARBA00023180"/>
    </source>
</evidence>
<sequence>MRVSPIVFSAAVELACVGGRMAQNDIIKSSNYSFEEIMIAAAVAGVSTGTTTTKTNLQKNIWKTQRKTELSTEFFLIPDINYSNNDNNSISSVASVISVPAPNRTISIGHNIKNGILNSDGTKLMPGVRLHGGIYGGILRQKNWAMPLAALSAAAMLLMAAFEIFVLLKARAAAPNRRHLFLGQALLLGLFMLAGLSASVSLVPNPVSCAAFRLVGLPAALIFAALLVKCVFLLSLNSGIYLPAPYQALVLVFAVLVQAAIVGQWFYGETPDVIRPCLIGAKSVLLQHHHQQNYYTCCKTPLGQTVASLGYPGALLIAVACLAIRARGVRDNYRESAFIGIAVGLTVPIWLTSAIGSAIAIDNDREAWIAYGLLLTSFVVFLTMFTPKGRQLAALGREGPGGIPSTVMANGRTVVIRDDDDDDDDDENDRLSSLPGSGYSPSFYHFKPAESTSLTRKMHFHSTDRVALVSSGIPGCSACRQASSPGYTSDDLQTPAPIETYVLPHGMYIGGTELDAANLYTTLSAANPNVFFQRAHPGMIY</sequence>
<comment type="caution">
    <text evidence="9">The sequence shown here is derived from an EMBL/GenBank/DDBJ whole genome shotgun (WGS) entry which is preliminary data.</text>
</comment>
<keyword evidence="10" id="KW-1185">Reference proteome</keyword>
<feature type="compositionally biased region" description="Acidic residues" evidence="6">
    <location>
        <begin position="418"/>
        <end position="428"/>
    </location>
</feature>
<evidence type="ECO:0000256" key="3">
    <source>
        <dbReference type="ARBA" id="ARBA00022989"/>
    </source>
</evidence>
<keyword evidence="4 7" id="KW-0472">Membrane</keyword>
<dbReference type="InterPro" id="IPR050726">
    <property type="entry name" value="mGluR"/>
</dbReference>
<evidence type="ECO:0000256" key="4">
    <source>
        <dbReference type="ARBA" id="ARBA00023136"/>
    </source>
</evidence>
<name>A0A834XPZ1_APHGI</name>
<feature type="transmembrane region" description="Helical" evidence="7">
    <location>
        <begin position="144"/>
        <end position="168"/>
    </location>
</feature>
<accession>A0A834XPZ1</accession>
<comment type="subcellular location">
    <subcellularLocation>
        <location evidence="1">Membrane</location>
        <topology evidence="1">Multi-pass membrane protein</topology>
    </subcellularLocation>
</comment>
<feature type="transmembrane region" description="Helical" evidence="7">
    <location>
        <begin position="338"/>
        <end position="361"/>
    </location>
</feature>
<evidence type="ECO:0000313" key="10">
    <source>
        <dbReference type="Proteomes" id="UP000639338"/>
    </source>
</evidence>
<feature type="transmembrane region" description="Helical" evidence="7">
    <location>
        <begin position="367"/>
        <end position="385"/>
    </location>
</feature>
<keyword evidence="3 7" id="KW-1133">Transmembrane helix</keyword>
<organism evidence="9 10">
    <name type="scientific">Aphidius gifuensis</name>
    <name type="common">Parasitoid wasp</name>
    <dbReference type="NCBI Taxonomy" id="684658"/>
    <lineage>
        <taxon>Eukaryota</taxon>
        <taxon>Metazoa</taxon>
        <taxon>Ecdysozoa</taxon>
        <taxon>Arthropoda</taxon>
        <taxon>Hexapoda</taxon>
        <taxon>Insecta</taxon>
        <taxon>Pterygota</taxon>
        <taxon>Neoptera</taxon>
        <taxon>Endopterygota</taxon>
        <taxon>Hymenoptera</taxon>
        <taxon>Apocrita</taxon>
        <taxon>Ichneumonoidea</taxon>
        <taxon>Braconidae</taxon>
        <taxon>Aphidiinae</taxon>
        <taxon>Aphidius</taxon>
    </lineage>
</organism>
<keyword evidence="5" id="KW-0325">Glycoprotein</keyword>
<feature type="transmembrane region" description="Helical" evidence="7">
    <location>
        <begin position="215"/>
        <end position="236"/>
    </location>
</feature>
<dbReference type="GO" id="GO:0004930">
    <property type="term" value="F:G protein-coupled receptor activity"/>
    <property type="evidence" value="ECO:0007669"/>
    <property type="project" value="InterPro"/>
</dbReference>
<gene>
    <name evidence="9" type="ORF">HCN44_007081</name>
</gene>
<dbReference type="OrthoDB" id="9880600at2759"/>
<reference evidence="9 10" key="1">
    <citation type="submission" date="2020-08" db="EMBL/GenBank/DDBJ databases">
        <title>Aphidius gifuensis genome sequencing and assembly.</title>
        <authorList>
            <person name="Du Z."/>
        </authorList>
    </citation>
    <scope>NUCLEOTIDE SEQUENCE [LARGE SCALE GENOMIC DNA]</scope>
    <source>
        <strain evidence="9">YNYX2018</strain>
        <tissue evidence="9">Adults</tissue>
    </source>
</reference>
<evidence type="ECO:0000256" key="1">
    <source>
        <dbReference type="ARBA" id="ARBA00004141"/>
    </source>
</evidence>
<keyword evidence="2 7" id="KW-0812">Transmembrane</keyword>